<protein>
    <submittedName>
        <fullName evidence="1">Uncharacterized protein</fullName>
    </submittedName>
</protein>
<comment type="caution">
    <text evidence="1">The sequence shown here is derived from an EMBL/GenBank/DDBJ whole genome shotgun (WGS) entry which is preliminary data.</text>
</comment>
<reference evidence="1 2" key="1">
    <citation type="submission" date="2024-04" db="EMBL/GenBank/DDBJ databases">
        <title>Tritrichomonas musculus Genome.</title>
        <authorList>
            <person name="Alves-Ferreira E."/>
            <person name="Grigg M."/>
            <person name="Lorenzi H."/>
            <person name="Galac M."/>
        </authorList>
    </citation>
    <scope>NUCLEOTIDE SEQUENCE [LARGE SCALE GENOMIC DNA]</scope>
    <source>
        <strain evidence="1 2">EAF2021</strain>
    </source>
</reference>
<evidence type="ECO:0000313" key="1">
    <source>
        <dbReference type="EMBL" id="KAK8889767.1"/>
    </source>
</evidence>
<evidence type="ECO:0000313" key="2">
    <source>
        <dbReference type="Proteomes" id="UP001470230"/>
    </source>
</evidence>
<dbReference type="EMBL" id="JAPFFF010000005">
    <property type="protein sequence ID" value="KAK8889767.1"/>
    <property type="molecule type" value="Genomic_DNA"/>
</dbReference>
<organism evidence="1 2">
    <name type="scientific">Tritrichomonas musculus</name>
    <dbReference type="NCBI Taxonomy" id="1915356"/>
    <lineage>
        <taxon>Eukaryota</taxon>
        <taxon>Metamonada</taxon>
        <taxon>Parabasalia</taxon>
        <taxon>Tritrichomonadida</taxon>
        <taxon>Tritrichomonadidae</taxon>
        <taxon>Tritrichomonas</taxon>
    </lineage>
</organism>
<sequence length="145" mass="16912">MSQSMDESMNPWYPPTRLNWIKTHASGPVQKKQKIPSPSAISPMRMMKIMVDYLYELQLLRDISGLFSNEDLQKINDLIDFVSHISISTRIELISFSESSVSPIVTYYKKYFIPLHNLIDSQCYKMELRHSQLKIEENSKNPKVV</sequence>
<name>A0ABR2KFX6_9EUKA</name>
<keyword evidence="2" id="KW-1185">Reference proteome</keyword>
<dbReference type="Proteomes" id="UP001470230">
    <property type="component" value="Unassembled WGS sequence"/>
</dbReference>
<accession>A0ABR2KFX6</accession>
<gene>
    <name evidence="1" type="ORF">M9Y10_034521</name>
</gene>
<proteinExistence type="predicted"/>